<gene>
    <name evidence="2" type="ORF">ACE1CA_18605</name>
</gene>
<feature type="region of interest" description="Disordered" evidence="1">
    <location>
        <begin position="128"/>
        <end position="151"/>
    </location>
</feature>
<name>A0ABV4WN82_9CYAN</name>
<evidence type="ECO:0000256" key="1">
    <source>
        <dbReference type="SAM" id="MobiDB-lite"/>
    </source>
</evidence>
<accession>A0ABV4WN82</accession>
<evidence type="ECO:0000313" key="2">
    <source>
        <dbReference type="EMBL" id="MFB2836548.1"/>
    </source>
</evidence>
<comment type="caution">
    <text evidence="2">The sequence shown here is derived from an EMBL/GenBank/DDBJ whole genome shotgun (WGS) entry which is preliminary data.</text>
</comment>
<proteinExistence type="predicted"/>
<reference evidence="2 3" key="1">
    <citation type="submission" date="2024-09" db="EMBL/GenBank/DDBJ databases">
        <title>Floridaenema gen nov. (Aerosakkonemataceae, Aerosakkonematales ord. nov., Cyanobacteria) from benthic tropical and subtropical fresh waters, with the description of four new species.</title>
        <authorList>
            <person name="Moretto J.A."/>
            <person name="Berthold D.E."/>
            <person name="Lefler F.W."/>
            <person name="Huang I.-S."/>
            <person name="Laughinghouse H. IV."/>
        </authorList>
    </citation>
    <scope>NUCLEOTIDE SEQUENCE [LARGE SCALE GENOMIC DNA]</scope>
    <source>
        <strain evidence="2 3">BLCC-F167</strain>
    </source>
</reference>
<feature type="compositionally biased region" description="Acidic residues" evidence="1">
    <location>
        <begin position="132"/>
        <end position="151"/>
    </location>
</feature>
<dbReference type="Proteomes" id="UP001576780">
    <property type="component" value="Unassembled WGS sequence"/>
</dbReference>
<sequence length="151" mass="17292">MPSQPQRKKEKSSSYLLRLTPAEKDRWHKMASFYALPLAEFIRRRVEGRPVSPPKVPAINARTSVQLGQFNLKLRGLEKDLQTAIASTKAQKSISTTTHQQLMEKIADVHNLLMEVRQELREVRLQLSGVDENSESEEISTESDFDGEDWD</sequence>
<dbReference type="RefSeq" id="WP_413278927.1">
    <property type="nucleotide sequence ID" value="NZ_JBHFNT010000158.1"/>
</dbReference>
<keyword evidence="3" id="KW-1185">Reference proteome</keyword>
<evidence type="ECO:0000313" key="3">
    <source>
        <dbReference type="Proteomes" id="UP001576780"/>
    </source>
</evidence>
<organism evidence="2 3">
    <name type="scientific">Floridaenema evergladense BLCC-F167</name>
    <dbReference type="NCBI Taxonomy" id="3153639"/>
    <lineage>
        <taxon>Bacteria</taxon>
        <taxon>Bacillati</taxon>
        <taxon>Cyanobacteriota</taxon>
        <taxon>Cyanophyceae</taxon>
        <taxon>Oscillatoriophycideae</taxon>
        <taxon>Aerosakkonematales</taxon>
        <taxon>Aerosakkonemataceae</taxon>
        <taxon>Floridanema</taxon>
        <taxon>Floridanema evergladense</taxon>
    </lineage>
</organism>
<protein>
    <submittedName>
        <fullName evidence="2">Uncharacterized protein</fullName>
    </submittedName>
</protein>
<dbReference type="EMBL" id="JBHFNT010000158">
    <property type="protein sequence ID" value="MFB2836548.1"/>
    <property type="molecule type" value="Genomic_DNA"/>
</dbReference>